<name>A0ACD1FZH5_9EURO</name>
<proteinExistence type="predicted"/>
<keyword evidence="2" id="KW-1185">Reference proteome</keyword>
<sequence length="70" mass="7348">MGVLGLFSSSCTVLVSAAWLLRMKCRCGVRIESGGGEDHDVVIQLAGSSCEVGRQACLAHGQEEQLGLVK</sequence>
<reference evidence="1" key="1">
    <citation type="submission" date="2018-02" db="EMBL/GenBank/DDBJ databases">
        <title>The genomes of Aspergillus section Nigri reveals drivers in fungal speciation.</title>
        <authorList>
            <consortium name="DOE Joint Genome Institute"/>
            <person name="Vesth T.C."/>
            <person name="Nybo J."/>
            <person name="Theobald S."/>
            <person name="Brandl J."/>
            <person name="Frisvad J.C."/>
            <person name="Nielsen K.F."/>
            <person name="Lyhne E.K."/>
            <person name="Kogle M.E."/>
            <person name="Kuo A."/>
            <person name="Riley R."/>
            <person name="Clum A."/>
            <person name="Nolan M."/>
            <person name="Lipzen A."/>
            <person name="Salamov A."/>
            <person name="Henrissat B."/>
            <person name="Wiebenga A."/>
            <person name="De vries R.P."/>
            <person name="Grigoriev I.V."/>
            <person name="Mortensen U.H."/>
            <person name="Andersen M.R."/>
            <person name="Baker S.E."/>
        </authorList>
    </citation>
    <scope>NUCLEOTIDE SEQUENCE</scope>
    <source>
        <strain evidence="1">CBS 621.78</strain>
    </source>
</reference>
<gene>
    <name evidence="1" type="ORF">BO95DRAFT_445961</name>
</gene>
<dbReference type="EMBL" id="KZ825374">
    <property type="protein sequence ID" value="RAH42390.1"/>
    <property type="molecule type" value="Genomic_DNA"/>
</dbReference>
<dbReference type="Proteomes" id="UP000249057">
    <property type="component" value="Unassembled WGS sequence"/>
</dbReference>
<evidence type="ECO:0000313" key="1">
    <source>
        <dbReference type="EMBL" id="RAH42390.1"/>
    </source>
</evidence>
<protein>
    <submittedName>
        <fullName evidence="1">Uncharacterized protein</fullName>
    </submittedName>
</protein>
<organism evidence="1 2">
    <name type="scientific">Aspergillus brunneoviolaceus CBS 621.78</name>
    <dbReference type="NCBI Taxonomy" id="1450534"/>
    <lineage>
        <taxon>Eukaryota</taxon>
        <taxon>Fungi</taxon>
        <taxon>Dikarya</taxon>
        <taxon>Ascomycota</taxon>
        <taxon>Pezizomycotina</taxon>
        <taxon>Eurotiomycetes</taxon>
        <taxon>Eurotiomycetidae</taxon>
        <taxon>Eurotiales</taxon>
        <taxon>Aspergillaceae</taxon>
        <taxon>Aspergillus</taxon>
        <taxon>Aspergillus subgen. Circumdati</taxon>
    </lineage>
</organism>
<accession>A0ACD1FZH5</accession>
<evidence type="ECO:0000313" key="2">
    <source>
        <dbReference type="Proteomes" id="UP000249057"/>
    </source>
</evidence>